<gene>
    <name evidence="3" type="ORF">Csa_3G683170</name>
</gene>
<accession>A0A0A0LCZ9</accession>
<name>A0A0A0LCZ9_CUCSA</name>
<feature type="compositionally biased region" description="Low complexity" evidence="1">
    <location>
        <begin position="14"/>
        <end position="31"/>
    </location>
</feature>
<reference evidence="3 4" key="3">
    <citation type="journal article" date="2010" name="BMC Genomics">
        <title>Transcriptome sequencing and comparative analysis of cucumber flowers with different sex types.</title>
        <authorList>
            <person name="Guo S."/>
            <person name="Zheng Y."/>
            <person name="Joung J.G."/>
            <person name="Liu S."/>
            <person name="Zhang Z."/>
            <person name="Crasta O.R."/>
            <person name="Sobral B.W."/>
            <person name="Xu Y."/>
            <person name="Huang S."/>
            <person name="Fei Z."/>
        </authorList>
    </citation>
    <scope>NUCLEOTIDE SEQUENCE [LARGE SCALE GENOMIC DNA]</scope>
    <source>
        <strain evidence="4">cv. 9930</strain>
    </source>
</reference>
<sequence length="170" mass="19517">MRLLSHTFRCVKPPISNPPLSKSSSSSSKDPTLIVKSEPKPKLKQWCVYLIISSNSPIKTYVGVTLDFDRRLKQHNGEIKGGAKATRAGRPWICACTIHGFKDQSQACEFESKWKKVSRKISYEKKEEDVGKLLDDQTLRLLKHRERALGKVKCLFDCSQFEFDWKLDPF</sequence>
<organism evidence="3 4">
    <name type="scientific">Cucumis sativus</name>
    <name type="common">Cucumber</name>
    <dbReference type="NCBI Taxonomy" id="3659"/>
    <lineage>
        <taxon>Eukaryota</taxon>
        <taxon>Viridiplantae</taxon>
        <taxon>Streptophyta</taxon>
        <taxon>Embryophyta</taxon>
        <taxon>Tracheophyta</taxon>
        <taxon>Spermatophyta</taxon>
        <taxon>Magnoliopsida</taxon>
        <taxon>eudicotyledons</taxon>
        <taxon>Gunneridae</taxon>
        <taxon>Pentapetalae</taxon>
        <taxon>rosids</taxon>
        <taxon>fabids</taxon>
        <taxon>Cucurbitales</taxon>
        <taxon>Cucurbitaceae</taxon>
        <taxon>Benincaseae</taxon>
        <taxon>Cucumis</taxon>
    </lineage>
</organism>
<dbReference type="PANTHER" id="PTHR20208">
    <property type="entry name" value="STRUCTURE-SPECIFIC ENDONUCLEASE SUBUNIT SLX1"/>
    <property type="match status" value="1"/>
</dbReference>
<dbReference type="InterPro" id="IPR035901">
    <property type="entry name" value="GIY-YIG_endonuc_sf"/>
</dbReference>
<dbReference type="PANTHER" id="PTHR20208:SF13">
    <property type="entry name" value="STRUCTURE-SPECIFIC ENDONUCLEASE SUBUNIT SLX1"/>
    <property type="match status" value="1"/>
</dbReference>
<dbReference type="PROSITE" id="PS50164">
    <property type="entry name" value="GIY_YIG"/>
    <property type="match status" value="1"/>
</dbReference>
<dbReference type="Gene3D" id="3.40.1440.10">
    <property type="entry name" value="GIY-YIG endonuclease"/>
    <property type="match status" value="1"/>
</dbReference>
<reference evidence="3 4" key="2">
    <citation type="journal article" date="2009" name="PLoS ONE">
        <title>An integrated genetic and cytogenetic map of the cucumber genome.</title>
        <authorList>
            <person name="Ren Y."/>
            <person name="Zhang Z."/>
            <person name="Liu J."/>
            <person name="Staub J.E."/>
            <person name="Han Y."/>
            <person name="Cheng Z."/>
            <person name="Li X."/>
            <person name="Lu J."/>
            <person name="Miao H."/>
            <person name="Kang H."/>
            <person name="Xie B."/>
            <person name="Gu X."/>
            <person name="Wang X."/>
            <person name="Du Y."/>
            <person name="Jin W."/>
            <person name="Huang S."/>
        </authorList>
    </citation>
    <scope>NUCLEOTIDE SEQUENCE [LARGE SCALE GENOMIC DNA]</scope>
    <source>
        <strain evidence="4">cv. 9930</strain>
    </source>
</reference>
<reference evidence="3 4" key="1">
    <citation type="journal article" date="2009" name="Nat. Genet.">
        <title>The genome of the cucumber, Cucumis sativus L.</title>
        <authorList>
            <person name="Huang S."/>
            <person name="Li R."/>
            <person name="Zhang Z."/>
            <person name="Li L."/>
            <person name="Gu X."/>
            <person name="Fan W."/>
            <person name="Lucas W.J."/>
            <person name="Wang X."/>
            <person name="Xie B."/>
            <person name="Ni P."/>
            <person name="Ren Y."/>
            <person name="Zhu H."/>
            <person name="Li J."/>
            <person name="Lin K."/>
            <person name="Jin W."/>
            <person name="Fei Z."/>
            <person name="Li G."/>
            <person name="Staub J."/>
            <person name="Kilian A."/>
            <person name="van der Vossen E.A."/>
            <person name="Wu Y."/>
            <person name="Guo J."/>
            <person name="He J."/>
            <person name="Jia Z."/>
            <person name="Ren Y."/>
            <person name="Tian G."/>
            <person name="Lu Y."/>
            <person name="Ruan J."/>
            <person name="Qian W."/>
            <person name="Wang M."/>
            <person name="Huang Q."/>
            <person name="Li B."/>
            <person name="Xuan Z."/>
            <person name="Cao J."/>
            <person name="Asan"/>
            <person name="Wu Z."/>
            <person name="Zhang J."/>
            <person name="Cai Q."/>
            <person name="Bai Y."/>
            <person name="Zhao B."/>
            <person name="Han Y."/>
            <person name="Li Y."/>
            <person name="Li X."/>
            <person name="Wang S."/>
            <person name="Shi Q."/>
            <person name="Liu S."/>
            <person name="Cho W.K."/>
            <person name="Kim J.Y."/>
            <person name="Xu Y."/>
            <person name="Heller-Uszynska K."/>
            <person name="Miao H."/>
            <person name="Cheng Z."/>
            <person name="Zhang S."/>
            <person name="Wu J."/>
            <person name="Yang Y."/>
            <person name="Kang H."/>
            <person name="Li M."/>
            <person name="Liang H."/>
            <person name="Ren X."/>
            <person name="Shi Z."/>
            <person name="Wen M."/>
            <person name="Jian M."/>
            <person name="Yang H."/>
            <person name="Zhang G."/>
            <person name="Yang Z."/>
            <person name="Chen R."/>
            <person name="Liu S."/>
            <person name="Li J."/>
            <person name="Ma L."/>
            <person name="Liu H."/>
            <person name="Zhou Y."/>
            <person name="Zhao J."/>
            <person name="Fang X."/>
            <person name="Li G."/>
            <person name="Fang L."/>
            <person name="Li Y."/>
            <person name="Liu D."/>
            <person name="Zheng H."/>
            <person name="Zhang Y."/>
            <person name="Qin N."/>
            <person name="Li Z."/>
            <person name="Yang G."/>
            <person name="Yang S."/>
            <person name="Bolund L."/>
            <person name="Kristiansen K."/>
            <person name="Zheng H."/>
            <person name="Li S."/>
            <person name="Zhang X."/>
            <person name="Yang H."/>
            <person name="Wang J."/>
            <person name="Sun R."/>
            <person name="Zhang B."/>
            <person name="Jiang S."/>
            <person name="Wang J."/>
            <person name="Du Y."/>
            <person name="Li S."/>
        </authorList>
    </citation>
    <scope>NUCLEOTIDE SEQUENCE [LARGE SCALE GENOMIC DNA]</scope>
    <source>
        <strain evidence="4">cv. 9930</strain>
    </source>
</reference>
<dbReference type="AlphaFoldDB" id="A0A0A0LCZ9"/>
<dbReference type="SUPFAM" id="SSF82771">
    <property type="entry name" value="GIY-YIG endonuclease"/>
    <property type="match status" value="1"/>
</dbReference>
<dbReference type="OrthoDB" id="24645at2759"/>
<dbReference type="KEGG" id="csv:101220472"/>
<protein>
    <recommendedName>
        <fullName evidence="2">GIY-YIG domain-containing protein</fullName>
    </recommendedName>
</protein>
<dbReference type="Proteomes" id="UP000029981">
    <property type="component" value="Chromosome 3"/>
</dbReference>
<dbReference type="CDD" id="cd10455">
    <property type="entry name" value="GIY-YIG_SLX1"/>
    <property type="match status" value="1"/>
</dbReference>
<evidence type="ECO:0000313" key="4">
    <source>
        <dbReference type="Proteomes" id="UP000029981"/>
    </source>
</evidence>
<dbReference type="InterPro" id="IPR000305">
    <property type="entry name" value="GIY-YIG_endonuc"/>
</dbReference>
<dbReference type="Pfam" id="PF01541">
    <property type="entry name" value="GIY-YIG"/>
    <property type="match status" value="1"/>
</dbReference>
<dbReference type="eggNOG" id="KOG3005">
    <property type="taxonomic scope" value="Eukaryota"/>
</dbReference>
<dbReference type="OMA" id="RPWACAC"/>
<reference evidence="3 4" key="4">
    <citation type="journal article" date="2011" name="BMC Genomics">
        <title>RNA-Seq improves annotation of protein-coding genes in the cucumber genome.</title>
        <authorList>
            <person name="Li Z."/>
            <person name="Zhang Z."/>
            <person name="Yan P."/>
            <person name="Huang S."/>
            <person name="Fei Z."/>
            <person name="Lin K."/>
        </authorList>
    </citation>
    <scope>NUCLEOTIDE SEQUENCE [LARGE SCALE GENOMIC DNA]</scope>
    <source>
        <strain evidence="4">cv. 9930</strain>
    </source>
</reference>
<feature type="domain" description="GIY-YIG" evidence="2">
    <location>
        <begin position="44"/>
        <end position="125"/>
    </location>
</feature>
<evidence type="ECO:0000256" key="1">
    <source>
        <dbReference type="SAM" id="MobiDB-lite"/>
    </source>
</evidence>
<proteinExistence type="predicted"/>
<dbReference type="InterPro" id="IPR050381">
    <property type="entry name" value="SLX1_endonuclease"/>
</dbReference>
<dbReference type="STRING" id="3659.A0A0A0LCZ9"/>
<feature type="region of interest" description="Disordered" evidence="1">
    <location>
        <begin position="14"/>
        <end position="34"/>
    </location>
</feature>
<dbReference type="Gramene" id="KGN58557">
    <property type="protein sequence ID" value="KGN58557"/>
    <property type="gene ID" value="Csa_3G683170"/>
</dbReference>
<evidence type="ECO:0000259" key="2">
    <source>
        <dbReference type="PROSITE" id="PS50164"/>
    </source>
</evidence>
<dbReference type="EMBL" id="CM002924">
    <property type="protein sequence ID" value="KGN58557.1"/>
    <property type="molecule type" value="Genomic_DNA"/>
</dbReference>
<keyword evidence="4" id="KW-1185">Reference proteome</keyword>
<evidence type="ECO:0000313" key="3">
    <source>
        <dbReference type="EMBL" id="KGN58557.1"/>
    </source>
</evidence>